<keyword evidence="3" id="KW-1185">Reference proteome</keyword>
<evidence type="ECO:0000313" key="3">
    <source>
        <dbReference type="Proteomes" id="UP000276215"/>
    </source>
</evidence>
<name>A0A3N4JV51_9PEZI</name>
<gene>
    <name evidence="2" type="ORF">L873DRAFT_1802501</name>
</gene>
<evidence type="ECO:0000256" key="1">
    <source>
        <dbReference type="SAM" id="Phobius"/>
    </source>
</evidence>
<proteinExistence type="predicted"/>
<feature type="transmembrane region" description="Helical" evidence="1">
    <location>
        <begin position="12"/>
        <end position="31"/>
    </location>
</feature>
<organism evidence="2 3">
    <name type="scientific">Choiromyces venosus 120613-1</name>
    <dbReference type="NCBI Taxonomy" id="1336337"/>
    <lineage>
        <taxon>Eukaryota</taxon>
        <taxon>Fungi</taxon>
        <taxon>Dikarya</taxon>
        <taxon>Ascomycota</taxon>
        <taxon>Pezizomycotina</taxon>
        <taxon>Pezizomycetes</taxon>
        <taxon>Pezizales</taxon>
        <taxon>Tuberaceae</taxon>
        <taxon>Choiromyces</taxon>
    </lineage>
</organism>
<accession>A0A3N4JV51</accession>
<dbReference type="EMBL" id="ML120369">
    <property type="protein sequence ID" value="RPB02087.1"/>
    <property type="molecule type" value="Genomic_DNA"/>
</dbReference>
<dbReference type="Proteomes" id="UP000276215">
    <property type="component" value="Unassembled WGS sequence"/>
</dbReference>
<keyword evidence="1" id="KW-0472">Membrane</keyword>
<keyword evidence="1" id="KW-1133">Transmembrane helix</keyword>
<protein>
    <submittedName>
        <fullName evidence="2">Uncharacterized protein</fullName>
    </submittedName>
</protein>
<dbReference type="AlphaFoldDB" id="A0A3N4JV51"/>
<keyword evidence="1" id="KW-0812">Transmembrane</keyword>
<evidence type="ECO:0000313" key="2">
    <source>
        <dbReference type="EMBL" id="RPB02087.1"/>
    </source>
</evidence>
<reference evidence="2 3" key="1">
    <citation type="journal article" date="2018" name="Nat. Ecol. Evol.">
        <title>Pezizomycetes genomes reveal the molecular basis of ectomycorrhizal truffle lifestyle.</title>
        <authorList>
            <person name="Murat C."/>
            <person name="Payen T."/>
            <person name="Noel B."/>
            <person name="Kuo A."/>
            <person name="Morin E."/>
            <person name="Chen J."/>
            <person name="Kohler A."/>
            <person name="Krizsan K."/>
            <person name="Balestrini R."/>
            <person name="Da Silva C."/>
            <person name="Montanini B."/>
            <person name="Hainaut M."/>
            <person name="Levati E."/>
            <person name="Barry K.W."/>
            <person name="Belfiori B."/>
            <person name="Cichocki N."/>
            <person name="Clum A."/>
            <person name="Dockter R.B."/>
            <person name="Fauchery L."/>
            <person name="Guy J."/>
            <person name="Iotti M."/>
            <person name="Le Tacon F."/>
            <person name="Lindquist E.A."/>
            <person name="Lipzen A."/>
            <person name="Malagnac F."/>
            <person name="Mello A."/>
            <person name="Molinier V."/>
            <person name="Miyauchi S."/>
            <person name="Poulain J."/>
            <person name="Riccioni C."/>
            <person name="Rubini A."/>
            <person name="Sitrit Y."/>
            <person name="Splivallo R."/>
            <person name="Traeger S."/>
            <person name="Wang M."/>
            <person name="Zifcakova L."/>
            <person name="Wipf D."/>
            <person name="Zambonelli A."/>
            <person name="Paolocci F."/>
            <person name="Nowrousian M."/>
            <person name="Ottonello S."/>
            <person name="Baldrian P."/>
            <person name="Spatafora J.W."/>
            <person name="Henrissat B."/>
            <person name="Nagy L.G."/>
            <person name="Aury J.M."/>
            <person name="Wincker P."/>
            <person name="Grigoriev I.V."/>
            <person name="Bonfante P."/>
            <person name="Martin F.M."/>
        </authorList>
    </citation>
    <scope>NUCLEOTIDE SEQUENCE [LARGE SCALE GENOMIC DNA]</scope>
    <source>
        <strain evidence="2 3">120613-1</strain>
    </source>
</reference>
<sequence>MDEERRGFPYRIALVWFGVVGWLVGCLSSTGGGNWAGLDRHDFDFDFFFFGKQVFWALYSQYKYCMIL</sequence>
<dbReference type="PROSITE" id="PS51257">
    <property type="entry name" value="PROKAR_LIPOPROTEIN"/>
    <property type="match status" value="1"/>
</dbReference>